<dbReference type="PROSITE" id="PS00108">
    <property type="entry name" value="PROTEIN_KINASE_ST"/>
    <property type="match status" value="1"/>
</dbReference>
<protein>
    <submittedName>
        <fullName evidence="9">Serine/threonine protein kinase/WD40 repeat protein</fullName>
    </submittedName>
</protein>
<evidence type="ECO:0000256" key="5">
    <source>
        <dbReference type="PROSITE-ProRule" id="PRU00221"/>
    </source>
</evidence>
<dbReference type="SMART" id="SM00320">
    <property type="entry name" value="WD40"/>
    <property type="match status" value="7"/>
</dbReference>
<dbReference type="SUPFAM" id="SSF50998">
    <property type="entry name" value="Quinoprotein alcohol dehydrogenase-like"/>
    <property type="match status" value="1"/>
</dbReference>
<gene>
    <name evidence="9" type="ORF">FHS27_003493</name>
</gene>
<keyword evidence="10" id="KW-1185">Reference proteome</keyword>
<dbReference type="Proteomes" id="UP000536179">
    <property type="component" value="Unassembled WGS sequence"/>
</dbReference>
<accession>A0A7W5H6U1</accession>
<keyword evidence="9" id="KW-0723">Serine/threonine-protein kinase</keyword>
<dbReference type="InterPro" id="IPR017441">
    <property type="entry name" value="Protein_kinase_ATP_BS"/>
</dbReference>
<feature type="repeat" description="WD" evidence="5">
    <location>
        <begin position="1135"/>
        <end position="1169"/>
    </location>
</feature>
<dbReference type="GO" id="GO:0005524">
    <property type="term" value="F:ATP binding"/>
    <property type="evidence" value="ECO:0007669"/>
    <property type="project" value="UniProtKB-UniRule"/>
</dbReference>
<dbReference type="RefSeq" id="WP_184305968.1">
    <property type="nucleotide sequence ID" value="NZ_JACHXU010000011.1"/>
</dbReference>
<dbReference type="SMART" id="SM00220">
    <property type="entry name" value="S_TKc"/>
    <property type="match status" value="1"/>
</dbReference>
<dbReference type="SUPFAM" id="SSF50978">
    <property type="entry name" value="WD40 repeat-like"/>
    <property type="match status" value="1"/>
</dbReference>
<dbReference type="InterPro" id="IPR036322">
    <property type="entry name" value="WD40_repeat_dom_sf"/>
</dbReference>
<dbReference type="InterPro" id="IPR011047">
    <property type="entry name" value="Quinoprotein_ADH-like_sf"/>
</dbReference>
<name>A0A7W5H6U1_9BACT</name>
<dbReference type="Gene3D" id="1.10.510.10">
    <property type="entry name" value="Transferase(Phosphotransferase) domain 1"/>
    <property type="match status" value="1"/>
</dbReference>
<keyword evidence="4 6" id="KW-0067">ATP-binding</keyword>
<dbReference type="InterPro" id="IPR015943">
    <property type="entry name" value="WD40/YVTN_repeat-like_dom_sf"/>
</dbReference>
<evidence type="ECO:0000256" key="1">
    <source>
        <dbReference type="ARBA" id="ARBA00022679"/>
    </source>
</evidence>
<keyword evidence="1" id="KW-0808">Transferase</keyword>
<dbReference type="PANTHER" id="PTHR43289">
    <property type="entry name" value="MITOGEN-ACTIVATED PROTEIN KINASE KINASE KINASE 20-RELATED"/>
    <property type="match status" value="1"/>
</dbReference>
<dbReference type="InterPro" id="IPR008271">
    <property type="entry name" value="Ser/Thr_kinase_AS"/>
</dbReference>
<dbReference type="SUPFAM" id="SSF56112">
    <property type="entry name" value="Protein kinase-like (PK-like)"/>
    <property type="match status" value="1"/>
</dbReference>
<dbReference type="PANTHER" id="PTHR43289:SF34">
    <property type="entry name" value="SERINE_THREONINE-PROTEIN KINASE YBDM-RELATED"/>
    <property type="match status" value="1"/>
</dbReference>
<feature type="binding site" evidence="6">
    <location>
        <position position="104"/>
    </location>
    <ligand>
        <name>ATP</name>
        <dbReference type="ChEBI" id="CHEBI:30616"/>
    </ligand>
</feature>
<evidence type="ECO:0000256" key="4">
    <source>
        <dbReference type="ARBA" id="ARBA00022840"/>
    </source>
</evidence>
<dbReference type="CDD" id="cd14014">
    <property type="entry name" value="STKc_PknB_like"/>
    <property type="match status" value="1"/>
</dbReference>
<dbReference type="InterPro" id="IPR011009">
    <property type="entry name" value="Kinase-like_dom_sf"/>
</dbReference>
<dbReference type="AlphaFoldDB" id="A0A7W5H6U1"/>
<dbReference type="Gene3D" id="2.130.10.10">
    <property type="entry name" value="YVTN repeat-like/Quinoprotein amine dehydrogenase"/>
    <property type="match status" value="3"/>
</dbReference>
<dbReference type="PROSITE" id="PS50082">
    <property type="entry name" value="WD_REPEATS_2"/>
    <property type="match status" value="1"/>
</dbReference>
<feature type="region of interest" description="Disordered" evidence="7">
    <location>
        <begin position="27"/>
        <end position="63"/>
    </location>
</feature>
<evidence type="ECO:0000256" key="3">
    <source>
        <dbReference type="ARBA" id="ARBA00022777"/>
    </source>
</evidence>
<organism evidence="9 10">
    <name type="scientific">Aporhodopirellula rubra</name>
    <dbReference type="NCBI Taxonomy" id="980271"/>
    <lineage>
        <taxon>Bacteria</taxon>
        <taxon>Pseudomonadati</taxon>
        <taxon>Planctomycetota</taxon>
        <taxon>Planctomycetia</taxon>
        <taxon>Pirellulales</taxon>
        <taxon>Pirellulaceae</taxon>
        <taxon>Aporhodopirellula</taxon>
    </lineage>
</organism>
<comment type="caution">
    <text evidence="9">The sequence shown here is derived from an EMBL/GenBank/DDBJ whole genome shotgun (WGS) entry which is preliminary data.</text>
</comment>
<dbReference type="EMBL" id="JACHXU010000011">
    <property type="protein sequence ID" value="MBB3207668.1"/>
    <property type="molecule type" value="Genomic_DNA"/>
</dbReference>
<feature type="domain" description="Protein kinase" evidence="8">
    <location>
        <begin position="75"/>
        <end position="381"/>
    </location>
</feature>
<evidence type="ECO:0000259" key="8">
    <source>
        <dbReference type="PROSITE" id="PS50011"/>
    </source>
</evidence>
<sequence>MNRKHLNHDPVEHLDDVISIVPITVNSSQSVNSSNRPTASLGDDGAGDGSESTRFNETHRADVPIPTVPPRVGRFVIKEELGRGGFGVVHKAYDTVLDREVAIKAISRLRGALGNDERRLHEARATAKMSHPYLVPLYEIIEEGDCIYLVSELCPGPTLRRFISAHPGGIEPAWAITIATKLAQAISHAHQRGFVHRDIKPSNVLLVPDPGRNAATLPAKNGEANSVGGPTLGADDESFESLVRSERLPFTPRLTDFGLVRDIVDSIQSHEGNRIVGTLSYIAPEQLTHEAGDAPPELKLGDVYSMGVVIYQMLAGCVPFKGKYPIELIELVSKSAATPLRDRNPNIDRDLDAICMKCLEREPSRRYASIEELGDDLERYAEGFPVRARPRSRSERMLQTLRRSPVESTLVFCLLLMSTIAAATFAWSNRSLRQKSETLAGAIAVASHNERVAKDAETRASVALREAEQERLNAEASENAALEIAYQSDLRQAFAAVAAGNTANSQQIADEVLDYCGVERVNDRFDWRLLQTFTRDGWRQLELGDETGQARVTETVLIPQRDLVVSSSLDGWIRIHDRRDGRLVNAWQLPRQSLFGFGGYVQVNALAASPDGRWIAVGKASSATLASWSGLNTVELIEIPDDHSAELSVHESFTGFDATVESLVFTPDSKQLAVGCRYEPIRVITIDDPAKRFELTSERRNEEMLFNSKGELVLCPVLGEISAYDLGTRERRVVFKNDSSSAAGMVKATKDSTLYCCACVSHPFVYFCDLQDGDPVRYKLNCSRGAVSRIALTGDGEHLVIGTVSGGVGVWNVDELDRLKRRAIKRGENQPITLECDPVRYQVRHRGAVTALSIDESGQIYSGGDDGVIVVSHLSGAADVTDRTGGRVASSGEYPTMMDKTLVCVGTHEGRSVFGMRRNGSVFRITPEDGEIVEELPITQHSSASLDFPSSLTVSEANDWLIAGYNSFVRIKELSGAKRVFEIHLPEQEPGRHAYRGVEAVILDPQRSRMVLREGSNVLHSYRIDCNEADGSPHFKHENSIRTRRSAHAILMTQDGDLMLFGDTMCHYRSGDVAETVLGPGFDHIRAVCQDSREGRFLIGSLDGRIYALDERGQRINRSRQWRSGSDGNDQHCDITSLALSPDQRTVLSGSSTGELGIWNASNLRLLGSVRLIPEERAIRHLSISAGNEVLMFSDWPNDSTLPDDECSLHVIPLAAD</sequence>
<evidence type="ECO:0000313" key="9">
    <source>
        <dbReference type="EMBL" id="MBB3207668.1"/>
    </source>
</evidence>
<dbReference type="Pfam" id="PF00069">
    <property type="entry name" value="Pkinase"/>
    <property type="match status" value="1"/>
</dbReference>
<keyword evidence="2 6" id="KW-0547">Nucleotide-binding</keyword>
<dbReference type="InterPro" id="IPR000719">
    <property type="entry name" value="Prot_kinase_dom"/>
</dbReference>
<reference evidence="9 10" key="1">
    <citation type="submission" date="2020-08" db="EMBL/GenBank/DDBJ databases">
        <title>Genomic Encyclopedia of Type Strains, Phase III (KMG-III): the genomes of soil and plant-associated and newly described type strains.</title>
        <authorList>
            <person name="Whitman W."/>
        </authorList>
    </citation>
    <scope>NUCLEOTIDE SEQUENCE [LARGE SCALE GENOMIC DNA]</scope>
    <source>
        <strain evidence="9 10">CECT 8075</strain>
    </source>
</reference>
<dbReference type="GO" id="GO:0004674">
    <property type="term" value="F:protein serine/threonine kinase activity"/>
    <property type="evidence" value="ECO:0007669"/>
    <property type="project" value="UniProtKB-KW"/>
</dbReference>
<keyword evidence="5" id="KW-0853">WD repeat</keyword>
<dbReference type="PROSITE" id="PS00107">
    <property type="entry name" value="PROTEIN_KINASE_ATP"/>
    <property type="match status" value="1"/>
</dbReference>
<dbReference type="PROSITE" id="PS50011">
    <property type="entry name" value="PROTEIN_KINASE_DOM"/>
    <property type="match status" value="1"/>
</dbReference>
<evidence type="ECO:0000256" key="7">
    <source>
        <dbReference type="SAM" id="MobiDB-lite"/>
    </source>
</evidence>
<evidence type="ECO:0000256" key="2">
    <source>
        <dbReference type="ARBA" id="ARBA00022741"/>
    </source>
</evidence>
<keyword evidence="3 9" id="KW-0418">Kinase</keyword>
<evidence type="ECO:0000313" key="10">
    <source>
        <dbReference type="Proteomes" id="UP000536179"/>
    </source>
</evidence>
<dbReference type="InterPro" id="IPR001680">
    <property type="entry name" value="WD40_rpt"/>
</dbReference>
<dbReference type="Pfam" id="PF00400">
    <property type="entry name" value="WD40"/>
    <property type="match status" value="1"/>
</dbReference>
<proteinExistence type="predicted"/>
<dbReference type="Gene3D" id="3.30.200.20">
    <property type="entry name" value="Phosphorylase Kinase, domain 1"/>
    <property type="match status" value="1"/>
</dbReference>
<evidence type="ECO:0000256" key="6">
    <source>
        <dbReference type="PROSITE-ProRule" id="PRU10141"/>
    </source>
</evidence>